<comment type="subcellular location">
    <subcellularLocation>
        <location evidence="1 7">Cell membrane</location>
        <topology evidence="1 7">Multi-pass membrane protein</topology>
    </subcellularLocation>
</comment>
<feature type="region of interest" description="Disordered" evidence="8">
    <location>
        <begin position="1"/>
        <end position="35"/>
    </location>
</feature>
<keyword evidence="5 7" id="KW-1133">Transmembrane helix</keyword>
<gene>
    <name evidence="10" type="ORF">JOF28_001022</name>
</gene>
<dbReference type="InterPro" id="IPR000515">
    <property type="entry name" value="MetI-like"/>
</dbReference>
<evidence type="ECO:0000313" key="11">
    <source>
        <dbReference type="Proteomes" id="UP000675163"/>
    </source>
</evidence>
<evidence type="ECO:0000256" key="2">
    <source>
        <dbReference type="ARBA" id="ARBA00022448"/>
    </source>
</evidence>
<dbReference type="Gene3D" id="1.10.3720.10">
    <property type="entry name" value="MetI-like"/>
    <property type="match status" value="1"/>
</dbReference>
<keyword evidence="2 7" id="KW-0813">Transport</keyword>
<dbReference type="SUPFAM" id="SSF161098">
    <property type="entry name" value="MetI-like"/>
    <property type="match status" value="1"/>
</dbReference>
<organism evidence="10 11">
    <name type="scientific">Leucobacter exalbidus</name>
    <dbReference type="NCBI Taxonomy" id="662960"/>
    <lineage>
        <taxon>Bacteria</taxon>
        <taxon>Bacillati</taxon>
        <taxon>Actinomycetota</taxon>
        <taxon>Actinomycetes</taxon>
        <taxon>Micrococcales</taxon>
        <taxon>Microbacteriaceae</taxon>
        <taxon>Leucobacter</taxon>
    </lineage>
</organism>
<dbReference type="Pfam" id="PF00528">
    <property type="entry name" value="BPD_transp_1"/>
    <property type="match status" value="1"/>
</dbReference>
<dbReference type="PANTHER" id="PTHR43386:SF25">
    <property type="entry name" value="PEPTIDE ABC TRANSPORTER PERMEASE PROTEIN"/>
    <property type="match status" value="1"/>
</dbReference>
<comment type="similarity">
    <text evidence="7">Belongs to the binding-protein-dependent transport system permease family.</text>
</comment>
<evidence type="ECO:0000256" key="7">
    <source>
        <dbReference type="RuleBase" id="RU363032"/>
    </source>
</evidence>
<dbReference type="PANTHER" id="PTHR43386">
    <property type="entry name" value="OLIGOPEPTIDE TRANSPORT SYSTEM PERMEASE PROTEIN APPC"/>
    <property type="match status" value="1"/>
</dbReference>
<keyword evidence="6 7" id="KW-0472">Membrane</keyword>
<dbReference type="EMBL" id="JAFIDA010000001">
    <property type="protein sequence ID" value="MBP1325790.1"/>
    <property type="molecule type" value="Genomic_DNA"/>
</dbReference>
<evidence type="ECO:0000256" key="4">
    <source>
        <dbReference type="ARBA" id="ARBA00022692"/>
    </source>
</evidence>
<protein>
    <submittedName>
        <fullName evidence="10">Peptide/nickel transport system permease protein</fullName>
    </submittedName>
</protein>
<dbReference type="CDD" id="cd06261">
    <property type="entry name" value="TM_PBP2"/>
    <property type="match status" value="1"/>
</dbReference>
<name>A0A940PT76_9MICO</name>
<feature type="transmembrane region" description="Helical" evidence="7">
    <location>
        <begin position="218"/>
        <end position="240"/>
    </location>
</feature>
<feature type="domain" description="ABC transmembrane type-1" evidence="9">
    <location>
        <begin position="105"/>
        <end position="294"/>
    </location>
</feature>
<dbReference type="InterPro" id="IPR035906">
    <property type="entry name" value="MetI-like_sf"/>
</dbReference>
<keyword evidence="4 7" id="KW-0812">Transmembrane</keyword>
<feature type="transmembrane region" description="Helical" evidence="7">
    <location>
        <begin position="153"/>
        <end position="180"/>
    </location>
</feature>
<dbReference type="InterPro" id="IPR050366">
    <property type="entry name" value="BP-dependent_transpt_permease"/>
</dbReference>
<feature type="transmembrane region" description="Helical" evidence="7">
    <location>
        <begin position="43"/>
        <end position="65"/>
    </location>
</feature>
<dbReference type="GO" id="GO:0005886">
    <property type="term" value="C:plasma membrane"/>
    <property type="evidence" value="ECO:0007669"/>
    <property type="project" value="UniProtKB-SubCell"/>
</dbReference>
<feature type="transmembrane region" description="Helical" evidence="7">
    <location>
        <begin position="107"/>
        <end position="132"/>
    </location>
</feature>
<evidence type="ECO:0000256" key="3">
    <source>
        <dbReference type="ARBA" id="ARBA00022475"/>
    </source>
</evidence>
<evidence type="ECO:0000256" key="8">
    <source>
        <dbReference type="SAM" id="MobiDB-lite"/>
    </source>
</evidence>
<evidence type="ECO:0000256" key="6">
    <source>
        <dbReference type="ARBA" id="ARBA00023136"/>
    </source>
</evidence>
<sequence>MSTRQVPIPPVQAPRTTAISAPGGATTSGPVETQSPARRKLSATLIIGIILVALVAVAAIVSFVWTPYDPVQANPAARLEGSSFAHLMGTDKYGRDVFSAMLFGARITLFVGVISVGIAILIGTPLGILAGIRGGWIEEVIMRTSDIALAFPALLLAIMFSAVFGASTLTAMVAIGIATIPGFARVARSGTLQVMSTEYILAARAASQSRFRIALRHVLPNIIGIVVVQSSVSFALAVLAEAGLSFLGLGTPPPTPSWGRMLQESQQFLGTEPMLAVWPGLAIAIAVMGFNLLGDGLRDRFDPKLNGSRS</sequence>
<evidence type="ECO:0000256" key="5">
    <source>
        <dbReference type="ARBA" id="ARBA00022989"/>
    </source>
</evidence>
<keyword evidence="3" id="KW-1003">Cell membrane</keyword>
<dbReference type="RefSeq" id="WP_209704797.1">
    <property type="nucleotide sequence ID" value="NZ_JAFIDA010000001.1"/>
</dbReference>
<reference evidence="10" key="1">
    <citation type="submission" date="2021-02" db="EMBL/GenBank/DDBJ databases">
        <title>Sequencing the genomes of 1000 actinobacteria strains.</title>
        <authorList>
            <person name="Klenk H.-P."/>
        </authorList>
    </citation>
    <scope>NUCLEOTIDE SEQUENCE</scope>
    <source>
        <strain evidence="10">DSM 22850</strain>
    </source>
</reference>
<dbReference type="GO" id="GO:0055085">
    <property type="term" value="P:transmembrane transport"/>
    <property type="evidence" value="ECO:0007669"/>
    <property type="project" value="InterPro"/>
</dbReference>
<evidence type="ECO:0000259" key="9">
    <source>
        <dbReference type="PROSITE" id="PS50928"/>
    </source>
</evidence>
<evidence type="ECO:0000256" key="1">
    <source>
        <dbReference type="ARBA" id="ARBA00004651"/>
    </source>
</evidence>
<proteinExistence type="inferred from homology"/>
<accession>A0A940PT76</accession>
<feature type="compositionally biased region" description="Polar residues" evidence="8">
    <location>
        <begin position="14"/>
        <end position="35"/>
    </location>
</feature>
<evidence type="ECO:0000313" key="10">
    <source>
        <dbReference type="EMBL" id="MBP1325790.1"/>
    </source>
</evidence>
<feature type="transmembrane region" description="Helical" evidence="7">
    <location>
        <begin position="275"/>
        <end position="294"/>
    </location>
</feature>
<comment type="caution">
    <text evidence="10">The sequence shown here is derived from an EMBL/GenBank/DDBJ whole genome shotgun (WGS) entry which is preliminary data.</text>
</comment>
<dbReference type="AlphaFoldDB" id="A0A940PT76"/>
<keyword evidence="11" id="KW-1185">Reference proteome</keyword>
<dbReference type="Proteomes" id="UP000675163">
    <property type="component" value="Unassembled WGS sequence"/>
</dbReference>
<dbReference type="PROSITE" id="PS50928">
    <property type="entry name" value="ABC_TM1"/>
    <property type="match status" value="1"/>
</dbReference>